<dbReference type="SUPFAM" id="SSF51445">
    <property type="entry name" value="(Trans)glycosidases"/>
    <property type="match status" value="1"/>
</dbReference>
<evidence type="ECO:0000313" key="4">
    <source>
        <dbReference type="Proteomes" id="UP000265614"/>
    </source>
</evidence>
<dbReference type="OrthoDB" id="525131at2"/>
<dbReference type="Gene3D" id="2.60.120.200">
    <property type="match status" value="1"/>
</dbReference>
<proteinExistence type="predicted"/>
<keyword evidence="2" id="KW-0732">Signal</keyword>
<protein>
    <submittedName>
        <fullName evidence="3">LamG domain-containing protein</fullName>
    </submittedName>
</protein>
<sequence length="695" mass="72019">MDIKRTATTAAAGLAAIAGLIPGFAQPAAAETVSPPYPKVTTYSAHDVLHGTGVVIHSGYSDTSYQDGRRTVDLVDGLGVSHVRDAVMLGRPDSYAVLKSLAARGIRSNLLLGGPAYAGDTRFSTAYLDALRGPLAGTYESVEQPNEYDCKPDASWLTTLKGYSANLVRGMDAAADLAGVPVLGPSFCRPESVRSYGALPAGVDVANLHSYPQGKAPELAIEGVADRTRTDTARSSLVVTESGYHNATGQATRPGVTEAAAADYLPRLLLNNKLNGVKRTYVYELMDEKVNVARNDPEQHFGLVRVDGTPKPAYHAVRNLLWGIAGGDPKQVRPSVAEPLTARITGGGPLLRSLAVARPDGGHVVALWLADARHAAGQGSPTVEVDVALPSPRQVSTLAVSAGNRRIDLGTRSRVTVGVTGQVTLLQLLPAPVVDAVLAPPTLSLVPRAEQLSADGATLDRALDPGLGGWTGTPAADGSVPSGVRVGATVTARDQVLRVSVPGKPTRWTVEVYAKASASSADTAPFLQVDGAPGAQLRTYKVSAPAPVSNFQFSAFGLGAGTSWGQEIHGQGAVGRWHHLAMVNDGSVLRFYVDGLLAGQAPSRTYAMTTIRVGSPGSGFRGSLADLTVFPTALPAATVLAHATSDDRLSLASTASPTAPATAEAAGPTVPSGPAARATTTSRRAPWVRYLPVAP</sequence>
<dbReference type="Gene3D" id="3.20.20.80">
    <property type="entry name" value="Glycosidases"/>
    <property type="match status" value="1"/>
</dbReference>
<gene>
    <name evidence="3" type="ORF">D5H78_04560</name>
</gene>
<feature type="region of interest" description="Disordered" evidence="1">
    <location>
        <begin position="651"/>
        <end position="681"/>
    </location>
</feature>
<feature type="compositionally biased region" description="Low complexity" evidence="1">
    <location>
        <begin position="652"/>
        <end position="681"/>
    </location>
</feature>
<feature type="chain" id="PRO_5017486931" evidence="2">
    <location>
        <begin position="31"/>
        <end position="695"/>
    </location>
</feature>
<comment type="caution">
    <text evidence="3">The sequence shown here is derived from an EMBL/GenBank/DDBJ whole genome shotgun (WGS) entry which is preliminary data.</text>
</comment>
<dbReference type="SUPFAM" id="SSF49899">
    <property type="entry name" value="Concanavalin A-like lectins/glucanases"/>
    <property type="match status" value="1"/>
</dbReference>
<reference evidence="3 4" key="1">
    <citation type="submission" date="2018-09" db="EMBL/GenBank/DDBJ databases">
        <title>YIM 75000 draft genome.</title>
        <authorList>
            <person name="Tang S."/>
            <person name="Feng Y."/>
        </authorList>
    </citation>
    <scope>NUCLEOTIDE SEQUENCE [LARGE SCALE GENOMIC DNA]</scope>
    <source>
        <strain evidence="3 4">YIM 75000</strain>
    </source>
</reference>
<accession>A0A3A3Z456</accession>
<dbReference type="InterPro" id="IPR013320">
    <property type="entry name" value="ConA-like_dom_sf"/>
</dbReference>
<evidence type="ECO:0000256" key="1">
    <source>
        <dbReference type="SAM" id="MobiDB-lite"/>
    </source>
</evidence>
<name>A0A3A3Z456_9ACTN</name>
<dbReference type="Proteomes" id="UP000265614">
    <property type="component" value="Unassembled WGS sequence"/>
</dbReference>
<organism evidence="3 4">
    <name type="scientific">Vallicoccus soli</name>
    <dbReference type="NCBI Taxonomy" id="2339232"/>
    <lineage>
        <taxon>Bacteria</taxon>
        <taxon>Bacillati</taxon>
        <taxon>Actinomycetota</taxon>
        <taxon>Actinomycetes</taxon>
        <taxon>Motilibacterales</taxon>
        <taxon>Vallicoccaceae</taxon>
        <taxon>Vallicoccus</taxon>
    </lineage>
</organism>
<dbReference type="EMBL" id="QZEZ01000001">
    <property type="protein sequence ID" value="RJK98184.1"/>
    <property type="molecule type" value="Genomic_DNA"/>
</dbReference>
<dbReference type="RefSeq" id="WP_119949110.1">
    <property type="nucleotide sequence ID" value="NZ_QZEZ01000001.1"/>
</dbReference>
<keyword evidence="4" id="KW-1185">Reference proteome</keyword>
<dbReference type="Pfam" id="PF13385">
    <property type="entry name" value="Laminin_G_3"/>
    <property type="match status" value="1"/>
</dbReference>
<feature type="signal peptide" evidence="2">
    <location>
        <begin position="1"/>
        <end position="30"/>
    </location>
</feature>
<evidence type="ECO:0000256" key="2">
    <source>
        <dbReference type="SAM" id="SignalP"/>
    </source>
</evidence>
<dbReference type="InterPro" id="IPR017853">
    <property type="entry name" value="GH"/>
</dbReference>
<dbReference type="AlphaFoldDB" id="A0A3A3Z456"/>
<evidence type="ECO:0000313" key="3">
    <source>
        <dbReference type="EMBL" id="RJK98184.1"/>
    </source>
</evidence>